<reference evidence="5" key="1">
    <citation type="submission" date="2023-01" db="EMBL/GenBank/DDBJ databases">
        <title>Genome assembly of the deep-sea coral Lophelia pertusa.</title>
        <authorList>
            <person name="Herrera S."/>
            <person name="Cordes E."/>
        </authorList>
    </citation>
    <scope>NUCLEOTIDE SEQUENCE</scope>
    <source>
        <strain evidence="5">USNM1676648</strain>
        <tissue evidence="5">Polyp</tissue>
    </source>
</reference>
<keyword evidence="5" id="KW-0675">Receptor</keyword>
<dbReference type="InterPro" id="IPR000742">
    <property type="entry name" value="EGF"/>
</dbReference>
<comment type="caution">
    <text evidence="1">Lacks conserved residue(s) required for the propagation of feature annotation.</text>
</comment>
<feature type="compositionally biased region" description="Basic and acidic residues" evidence="2">
    <location>
        <begin position="559"/>
        <end position="568"/>
    </location>
</feature>
<feature type="region of interest" description="Disordered" evidence="2">
    <location>
        <begin position="249"/>
        <end position="274"/>
    </location>
</feature>
<keyword evidence="1" id="KW-1015">Disulfide bond</keyword>
<evidence type="ECO:0000313" key="6">
    <source>
        <dbReference type="Proteomes" id="UP001163046"/>
    </source>
</evidence>
<feature type="region of interest" description="Disordered" evidence="2">
    <location>
        <begin position="196"/>
        <end position="222"/>
    </location>
</feature>
<dbReference type="InterPro" id="IPR011042">
    <property type="entry name" value="6-blade_b-propeller_TolB-like"/>
</dbReference>
<feature type="compositionally biased region" description="Low complexity" evidence="2">
    <location>
        <begin position="249"/>
        <end position="263"/>
    </location>
</feature>
<gene>
    <name evidence="5" type="primary">LRP4_3</name>
    <name evidence="5" type="ORF">OS493_017007</name>
</gene>
<sequence length="660" mass="71166">MDIHAYDRNQTLPDHPCSFSNGGCSHLCLQRPDGYSCSCPDSLLSGEVCSPSVVILPSSSTPIEAPSKSASHTKTPSVTFSSYHTFAAASSPTSIFTPSSSTEQQATVSSPTTPVPTSKSASHTKTPSATSSSYHTFAAASSPTSIFAPSSSTEQQATVPSPTTPVPTSKSASHTKTPSATFSSYHAFAAASSPTSIFTPSSSTEQQATVSSPTTPVPTSKSASHTKILSATFSSYHAFAAASSPTSSFTPSSSSEQQATVSSPTPPGPTECRTDDTCKNGGKCVIPGYFCECRKYYVWNLCEVYVGSSAVETEITLLNEKQWMSFNFKLAVATACTKFYCKGGECKSKSGRVKRSEKHNIFKFPMLKYLDFLQAEKNTWKIELAVLFPSVDGKAPGQPVPADQLYRILDGNKASIGKAVGGAIKRTTIGKFPEQPPTKKPEKSTQDKEKSTVPIAVGVGSAVVLIIVLVAVLVYRMRRKRTSRPSTCSTQNRDENDDIRLHNWETNSIIAFDNPGFGEGSIRGSTSTARGVSVEEKLRKVNEVGLQELRFQNDTTNDSADKVVRDDGNGTNQVPDMQTAISNPTYDLAYPEDRGIEVPEHLYASVQSVKEQPKKEYPGEVEHDYKKPVDSQSQIPQRTATDDYEQVMKLKDESLDESHA</sequence>
<dbReference type="CDD" id="cd00054">
    <property type="entry name" value="EGF_CA"/>
    <property type="match status" value="1"/>
</dbReference>
<dbReference type="AlphaFoldDB" id="A0A9W9YQ70"/>
<organism evidence="5 6">
    <name type="scientific">Desmophyllum pertusum</name>
    <dbReference type="NCBI Taxonomy" id="174260"/>
    <lineage>
        <taxon>Eukaryota</taxon>
        <taxon>Metazoa</taxon>
        <taxon>Cnidaria</taxon>
        <taxon>Anthozoa</taxon>
        <taxon>Hexacorallia</taxon>
        <taxon>Scleractinia</taxon>
        <taxon>Caryophylliina</taxon>
        <taxon>Caryophylliidae</taxon>
        <taxon>Desmophyllum</taxon>
    </lineage>
</organism>
<evidence type="ECO:0000256" key="3">
    <source>
        <dbReference type="SAM" id="Phobius"/>
    </source>
</evidence>
<keyword evidence="3" id="KW-1133">Transmembrane helix</keyword>
<feature type="region of interest" description="Disordered" evidence="2">
    <location>
        <begin position="427"/>
        <end position="451"/>
    </location>
</feature>
<dbReference type="Proteomes" id="UP001163046">
    <property type="component" value="Unassembled WGS sequence"/>
</dbReference>
<protein>
    <submittedName>
        <fullName evidence="5">Low-density lipoprotein receptor- protein 4</fullName>
    </submittedName>
</protein>
<dbReference type="OrthoDB" id="10564827at2759"/>
<feature type="compositionally biased region" description="Basic and acidic residues" evidence="2">
    <location>
        <begin position="611"/>
        <end position="629"/>
    </location>
</feature>
<dbReference type="SMART" id="SM00181">
    <property type="entry name" value="EGF"/>
    <property type="match status" value="2"/>
</dbReference>
<name>A0A9W9YQ70_9CNID</name>
<comment type="caution">
    <text evidence="5">The sequence shown here is derived from an EMBL/GenBank/DDBJ whole genome shotgun (WGS) entry which is preliminary data.</text>
</comment>
<dbReference type="EMBL" id="MU827310">
    <property type="protein sequence ID" value="KAJ7360375.1"/>
    <property type="molecule type" value="Genomic_DNA"/>
</dbReference>
<evidence type="ECO:0000313" key="5">
    <source>
        <dbReference type="EMBL" id="KAJ7360375.1"/>
    </source>
</evidence>
<accession>A0A9W9YQ70</accession>
<dbReference type="PROSITE" id="PS50026">
    <property type="entry name" value="EGF_3"/>
    <property type="match status" value="1"/>
</dbReference>
<dbReference type="Gene3D" id="2.120.10.30">
    <property type="entry name" value="TolB, C-terminal domain"/>
    <property type="match status" value="1"/>
</dbReference>
<feature type="compositionally biased region" description="Low complexity" evidence="2">
    <location>
        <begin position="196"/>
        <end position="220"/>
    </location>
</feature>
<feature type="domain" description="EGF-like" evidence="4">
    <location>
        <begin position="268"/>
        <end position="303"/>
    </location>
</feature>
<evidence type="ECO:0000259" key="4">
    <source>
        <dbReference type="PROSITE" id="PS50026"/>
    </source>
</evidence>
<evidence type="ECO:0000256" key="2">
    <source>
        <dbReference type="SAM" id="MobiDB-lite"/>
    </source>
</evidence>
<feature type="disulfide bond" evidence="1">
    <location>
        <begin position="293"/>
        <end position="302"/>
    </location>
</feature>
<feature type="compositionally biased region" description="Basic and acidic residues" evidence="2">
    <location>
        <begin position="437"/>
        <end position="451"/>
    </location>
</feature>
<feature type="compositionally biased region" description="Polar residues" evidence="2">
    <location>
        <begin position="119"/>
        <end position="131"/>
    </location>
</feature>
<dbReference type="Pfam" id="PF14670">
    <property type="entry name" value="FXa_inhibition"/>
    <property type="match status" value="1"/>
</dbReference>
<keyword evidence="6" id="KW-1185">Reference proteome</keyword>
<feature type="transmembrane region" description="Helical" evidence="3">
    <location>
        <begin position="453"/>
        <end position="475"/>
    </location>
</feature>
<feature type="region of interest" description="Disordered" evidence="2">
    <location>
        <begin position="94"/>
        <end position="131"/>
    </location>
</feature>
<dbReference type="SUPFAM" id="SSF57196">
    <property type="entry name" value="EGF/Laminin"/>
    <property type="match status" value="1"/>
</dbReference>
<feature type="compositionally biased region" description="Polar residues" evidence="2">
    <location>
        <begin position="569"/>
        <end position="579"/>
    </location>
</feature>
<feature type="region of interest" description="Disordered" evidence="2">
    <location>
        <begin position="554"/>
        <end position="579"/>
    </location>
</feature>
<feature type="compositionally biased region" description="Polar residues" evidence="2">
    <location>
        <begin position="630"/>
        <end position="639"/>
    </location>
</feature>
<keyword evidence="1" id="KW-0245">EGF-like domain</keyword>
<keyword evidence="5" id="KW-0449">Lipoprotein</keyword>
<keyword evidence="3" id="KW-0472">Membrane</keyword>
<keyword evidence="3" id="KW-0812">Transmembrane</keyword>
<feature type="compositionally biased region" description="Low complexity" evidence="2">
    <location>
        <begin position="145"/>
        <end position="172"/>
    </location>
</feature>
<feature type="region of interest" description="Disordered" evidence="2">
    <location>
        <begin position="145"/>
        <end position="178"/>
    </location>
</feature>
<proteinExistence type="predicted"/>
<feature type="compositionally biased region" description="Low complexity" evidence="2">
    <location>
        <begin position="94"/>
        <end position="118"/>
    </location>
</feature>
<evidence type="ECO:0000256" key="1">
    <source>
        <dbReference type="PROSITE-ProRule" id="PRU00076"/>
    </source>
</evidence>
<feature type="region of interest" description="Disordered" evidence="2">
    <location>
        <begin position="608"/>
        <end position="644"/>
    </location>
</feature>